<keyword evidence="1" id="KW-1003">Cell membrane</keyword>
<evidence type="ECO:0000256" key="7">
    <source>
        <dbReference type="SAM" id="SignalP"/>
    </source>
</evidence>
<feature type="signal peptide" evidence="7">
    <location>
        <begin position="1"/>
        <end position="26"/>
    </location>
</feature>
<evidence type="ECO:0000256" key="2">
    <source>
        <dbReference type="ARBA" id="ARBA00022729"/>
    </source>
</evidence>
<evidence type="ECO:0000256" key="3">
    <source>
        <dbReference type="ARBA" id="ARBA00023136"/>
    </source>
</evidence>
<keyword evidence="4" id="KW-0564">Palmitate</keyword>
<evidence type="ECO:0000313" key="9">
    <source>
        <dbReference type="Proteomes" id="UP000535838"/>
    </source>
</evidence>
<reference evidence="8 9" key="1">
    <citation type="submission" date="2020-08" db="EMBL/GenBank/DDBJ databases">
        <title>Cohnella phylogeny.</title>
        <authorList>
            <person name="Dunlap C."/>
        </authorList>
    </citation>
    <scope>NUCLEOTIDE SEQUENCE [LARGE SCALE GENOMIC DNA]</scope>
    <source>
        <strain evidence="8 9">DSM 25241</strain>
    </source>
</reference>
<dbReference type="PANTHER" id="PTHR43649">
    <property type="entry name" value="ARABINOSE-BINDING PROTEIN-RELATED"/>
    <property type="match status" value="1"/>
</dbReference>
<dbReference type="InterPro" id="IPR050490">
    <property type="entry name" value="Bact_solute-bd_prot1"/>
</dbReference>
<sequence>MKAGARKFISIAFATLMLGSSLSACSSNGNQTSGNTEPSSSTQNTASESTSKKHRTLTVEVFDRGKPGQPDLNNNYWTKYINDNFGKQYNATVNFVTVPRSQEVEKLNVLMASSDAPDIVFTYDSATVYKYVQQGGLTDLGPVLEQHGSALTDYLGDDILKYGQFNGKQYAIPAKRTFLAGFNTFIRKDWLDKLGLPVPTTAEQFYETMVAFKEKNPGNVSGVIPYAYTLSSTNPGVGNIFEAFKPSNLSEKEFATLQASNLSVPPWNLPGYDKAVQYLNKMYHEGLISPYFATDKDGKQSDADISNGKVGAFHTNWDGPYRTAPGIYTNLKANVPDAELIPIGPWQNDAGKHPKQGYSPNGIYIFVPKFSKNADLAIQYLNWMADPKNTLFLQNGKEGEDYNMVNGVPVQTGTTTSGDKMMTVANNLDYDILSNGIELGDPEKNAAAVSAGYPGFEKEVENALKVSMEDYYAPYYYSMPNEAESKYRTQLTNLSAQLLAKLIVAKPAEFDSLYKSSVQQYMDQGGKALLDEYIKNYDAQNGQ</sequence>
<feature type="compositionally biased region" description="Polar residues" evidence="6">
    <location>
        <begin position="25"/>
        <end position="49"/>
    </location>
</feature>
<keyword evidence="9" id="KW-1185">Reference proteome</keyword>
<organism evidence="8 9">
    <name type="scientific">Cohnella thailandensis</name>
    <dbReference type="NCBI Taxonomy" id="557557"/>
    <lineage>
        <taxon>Bacteria</taxon>
        <taxon>Bacillati</taxon>
        <taxon>Bacillota</taxon>
        <taxon>Bacilli</taxon>
        <taxon>Bacillales</taxon>
        <taxon>Paenibacillaceae</taxon>
        <taxon>Cohnella</taxon>
    </lineage>
</organism>
<dbReference type="AlphaFoldDB" id="A0A841SNX0"/>
<dbReference type="CDD" id="cd13580">
    <property type="entry name" value="PBP2_AlgQ_like_1"/>
    <property type="match status" value="1"/>
</dbReference>
<keyword evidence="5" id="KW-0449">Lipoprotein</keyword>
<comment type="caution">
    <text evidence="8">The sequence shown here is derived from an EMBL/GenBank/DDBJ whole genome shotgun (WGS) entry which is preliminary data.</text>
</comment>
<evidence type="ECO:0000256" key="1">
    <source>
        <dbReference type="ARBA" id="ARBA00022475"/>
    </source>
</evidence>
<feature type="region of interest" description="Disordered" evidence="6">
    <location>
        <begin position="25"/>
        <end position="56"/>
    </location>
</feature>
<keyword evidence="2 7" id="KW-0732">Signal</keyword>
<dbReference type="Proteomes" id="UP000535838">
    <property type="component" value="Unassembled WGS sequence"/>
</dbReference>
<evidence type="ECO:0000256" key="5">
    <source>
        <dbReference type="ARBA" id="ARBA00023288"/>
    </source>
</evidence>
<accession>A0A841SNX0</accession>
<dbReference type="PROSITE" id="PS51257">
    <property type="entry name" value="PROKAR_LIPOPROTEIN"/>
    <property type="match status" value="1"/>
</dbReference>
<dbReference type="InterPro" id="IPR006059">
    <property type="entry name" value="SBP"/>
</dbReference>
<proteinExistence type="predicted"/>
<dbReference type="EMBL" id="JACJVQ010000002">
    <property type="protein sequence ID" value="MBB6632882.1"/>
    <property type="molecule type" value="Genomic_DNA"/>
</dbReference>
<gene>
    <name evidence="8" type="ORF">H7B67_01910</name>
</gene>
<evidence type="ECO:0000256" key="6">
    <source>
        <dbReference type="SAM" id="MobiDB-lite"/>
    </source>
</evidence>
<name>A0A841SNX0_9BACL</name>
<dbReference type="Gene3D" id="3.40.190.10">
    <property type="entry name" value="Periplasmic binding protein-like II"/>
    <property type="match status" value="2"/>
</dbReference>
<dbReference type="Pfam" id="PF01547">
    <property type="entry name" value="SBP_bac_1"/>
    <property type="match status" value="1"/>
</dbReference>
<dbReference type="RefSeq" id="WP_185118105.1">
    <property type="nucleotide sequence ID" value="NZ_JACJVQ010000002.1"/>
</dbReference>
<keyword evidence="3" id="KW-0472">Membrane</keyword>
<evidence type="ECO:0000313" key="8">
    <source>
        <dbReference type="EMBL" id="MBB6632882.1"/>
    </source>
</evidence>
<protein>
    <submittedName>
        <fullName evidence="8">Extracellular solute-binding protein</fullName>
    </submittedName>
</protein>
<dbReference type="SUPFAM" id="SSF53850">
    <property type="entry name" value="Periplasmic binding protein-like II"/>
    <property type="match status" value="1"/>
</dbReference>
<feature type="chain" id="PRO_5038583670" evidence="7">
    <location>
        <begin position="27"/>
        <end position="543"/>
    </location>
</feature>
<dbReference type="PANTHER" id="PTHR43649:SF33">
    <property type="entry name" value="POLYGALACTURONAN_RHAMNOGALACTURONAN-BINDING PROTEIN YTCQ"/>
    <property type="match status" value="1"/>
</dbReference>
<evidence type="ECO:0000256" key="4">
    <source>
        <dbReference type="ARBA" id="ARBA00023139"/>
    </source>
</evidence>